<dbReference type="PANTHER" id="PTHR11014:SF63">
    <property type="entry name" value="METALLOPEPTIDASE, PUTATIVE (AFU_ORTHOLOGUE AFUA_6G09600)-RELATED"/>
    <property type="match status" value="1"/>
</dbReference>
<dbReference type="InterPro" id="IPR002933">
    <property type="entry name" value="Peptidase_M20"/>
</dbReference>
<feature type="binding site" evidence="2">
    <location>
        <position position="367"/>
    </location>
    <ligand>
        <name>Mn(2+)</name>
        <dbReference type="ChEBI" id="CHEBI:29035"/>
        <label>2</label>
    </ligand>
</feature>
<dbReference type="Gene3D" id="3.40.630.10">
    <property type="entry name" value="Zn peptidases"/>
    <property type="match status" value="1"/>
</dbReference>
<dbReference type="PATRIC" id="fig|134605.3.peg.260"/>
<dbReference type="InterPro" id="IPR011650">
    <property type="entry name" value="Peptidase_M20_dimer"/>
</dbReference>
<dbReference type="NCBIfam" id="TIGR01891">
    <property type="entry name" value="amidohydrolases"/>
    <property type="match status" value="1"/>
</dbReference>
<keyword evidence="1 4" id="KW-0378">Hydrolase</keyword>
<evidence type="ECO:0000313" key="4">
    <source>
        <dbReference type="EMBL" id="KXA16491.1"/>
    </source>
</evidence>
<dbReference type="SUPFAM" id="SSF53187">
    <property type="entry name" value="Zn-dependent exopeptidases"/>
    <property type="match status" value="1"/>
</dbReference>
<feature type="domain" description="Peptidase M20 dimerisation" evidence="3">
    <location>
        <begin position="190"/>
        <end position="284"/>
    </location>
</feature>
<dbReference type="GO" id="GO:0050118">
    <property type="term" value="F:N-acetyldiaminopimelate deacetylase activity"/>
    <property type="evidence" value="ECO:0007669"/>
    <property type="project" value="UniProtKB-ARBA"/>
</dbReference>
<dbReference type="RefSeq" id="WP_060793333.1">
    <property type="nucleotide sequence ID" value="NZ_KQ956514.1"/>
</dbReference>
<evidence type="ECO:0000256" key="2">
    <source>
        <dbReference type="PIRSR" id="PIRSR005962-1"/>
    </source>
</evidence>
<evidence type="ECO:0000259" key="3">
    <source>
        <dbReference type="Pfam" id="PF07687"/>
    </source>
</evidence>
<dbReference type="Pfam" id="PF07687">
    <property type="entry name" value="M20_dimer"/>
    <property type="match status" value="1"/>
</dbReference>
<feature type="binding site" evidence="2">
    <location>
        <position position="163"/>
    </location>
    <ligand>
        <name>Mn(2+)</name>
        <dbReference type="ChEBI" id="CHEBI:29035"/>
        <label>2</label>
    </ligand>
</feature>
<dbReference type="Gene3D" id="3.30.70.360">
    <property type="match status" value="1"/>
</dbReference>
<dbReference type="EMBL" id="LRPX01000008">
    <property type="protein sequence ID" value="KXA16491.1"/>
    <property type="molecule type" value="Genomic_DNA"/>
</dbReference>
<keyword evidence="2" id="KW-0479">Metal-binding</keyword>
<dbReference type="InterPro" id="IPR017439">
    <property type="entry name" value="Amidohydrolase"/>
</dbReference>
<evidence type="ECO:0000256" key="1">
    <source>
        <dbReference type="ARBA" id="ARBA00022801"/>
    </source>
</evidence>
<gene>
    <name evidence="4" type="ORF">HMPREF3206_00258</name>
</gene>
<accession>A0A133NJP9</accession>
<dbReference type="Pfam" id="PF01546">
    <property type="entry name" value="Peptidase_M20"/>
    <property type="match status" value="1"/>
</dbReference>
<feature type="binding site" evidence="2">
    <location>
        <position position="137"/>
    </location>
    <ligand>
        <name>Mn(2+)</name>
        <dbReference type="ChEBI" id="CHEBI:29035"/>
        <label>2</label>
    </ligand>
</feature>
<feature type="binding site" evidence="2">
    <location>
        <position position="101"/>
    </location>
    <ligand>
        <name>Mn(2+)</name>
        <dbReference type="ChEBI" id="CHEBI:29035"/>
        <label>2</label>
    </ligand>
</feature>
<sequence>MEVMEEVKLIHSDMIRWRRDLHQIPELNLELPKTVKYVTKELDKMGIVYTTLVNGNAVLAVIRGEKGEGKTIGLRADMDALPIPEETGLEFASKNGCMHACGHDGHTAMLLGAAKYFSTHRKEFRGNVKLLFQPGEEYPGGALPMIEEGAMENPHVDAVMGLHEGIISEEVPVGSIGYRDSCMMASMDRFLIKIIGKGCHGAYPQMGVDPILLASEVVLALQGIVSREIKATEPAIVSVCRIQGGYCQNIIPDVVELEGTVRATNESTRKFLAERIESIVKNITAAARGSYELEYDFKYPVVMNDKKFTQEFLKSARKVLKEEQIYQMEAPVLGGEDMAYFLQKAPGTFFFLSNPKRYADGTIYPHHNPKFDIDEECFVLGAALFVQTALDFLNKEEE</sequence>
<keyword evidence="5" id="KW-1185">Reference proteome</keyword>
<reference evidence="5" key="1">
    <citation type="submission" date="2016-01" db="EMBL/GenBank/DDBJ databases">
        <authorList>
            <person name="Mitreva M."/>
            <person name="Pepin K.H."/>
            <person name="Mihindukulasuriya K.A."/>
            <person name="Fulton R."/>
            <person name="Fronick C."/>
            <person name="O'Laughlin M."/>
            <person name="Miner T."/>
            <person name="Herter B."/>
            <person name="Rosa B.A."/>
            <person name="Cordes M."/>
            <person name="Tomlinson C."/>
            <person name="Wollam A."/>
            <person name="Palsikar V.B."/>
            <person name="Mardis E.R."/>
            <person name="Wilson R.K."/>
        </authorList>
    </citation>
    <scope>NUCLEOTIDE SEQUENCE [LARGE SCALE GENOMIC DNA]</scope>
    <source>
        <strain evidence="5">CMW8396</strain>
    </source>
</reference>
<dbReference type="AlphaFoldDB" id="A0A133NJP9"/>
<evidence type="ECO:0000313" key="5">
    <source>
        <dbReference type="Proteomes" id="UP000070617"/>
    </source>
</evidence>
<name>A0A133NJP9_9FUSO</name>
<comment type="cofactor">
    <cofactor evidence="2">
        <name>Mn(2+)</name>
        <dbReference type="ChEBI" id="CHEBI:29035"/>
    </cofactor>
    <text evidence="2">The Mn(2+) ion enhances activity.</text>
</comment>
<dbReference type="GO" id="GO:0019877">
    <property type="term" value="P:diaminopimelate biosynthetic process"/>
    <property type="evidence" value="ECO:0007669"/>
    <property type="project" value="UniProtKB-ARBA"/>
</dbReference>
<dbReference type="STRING" id="134605.HMPREF3206_00258"/>
<dbReference type="PANTHER" id="PTHR11014">
    <property type="entry name" value="PEPTIDASE M20 FAMILY MEMBER"/>
    <property type="match status" value="1"/>
</dbReference>
<keyword evidence="2" id="KW-0464">Manganese</keyword>
<comment type="caution">
    <text evidence="4">The sequence shown here is derived from an EMBL/GenBank/DDBJ whole genome shotgun (WGS) entry which is preliminary data.</text>
</comment>
<dbReference type="SUPFAM" id="SSF55031">
    <property type="entry name" value="Bacterial exopeptidase dimerisation domain"/>
    <property type="match status" value="1"/>
</dbReference>
<dbReference type="PIRSF" id="PIRSF005962">
    <property type="entry name" value="Pept_M20D_amidohydro"/>
    <property type="match status" value="1"/>
</dbReference>
<dbReference type="GO" id="GO:0046872">
    <property type="term" value="F:metal ion binding"/>
    <property type="evidence" value="ECO:0007669"/>
    <property type="project" value="UniProtKB-KW"/>
</dbReference>
<proteinExistence type="predicted"/>
<protein>
    <submittedName>
        <fullName evidence="4">Amidohydrolase</fullName>
    </submittedName>
</protein>
<dbReference type="FunFam" id="3.30.70.360:FF:000001">
    <property type="entry name" value="N-acetyldiaminopimelate deacetylase"/>
    <property type="match status" value="1"/>
</dbReference>
<dbReference type="InterPro" id="IPR036264">
    <property type="entry name" value="Bact_exopeptidase_dim_dom"/>
</dbReference>
<feature type="binding site" evidence="2">
    <location>
        <position position="103"/>
    </location>
    <ligand>
        <name>Mn(2+)</name>
        <dbReference type="ChEBI" id="CHEBI:29035"/>
        <label>2</label>
    </ligand>
</feature>
<organism evidence="4 5">
    <name type="scientific">Fusobacterium equinum</name>
    <dbReference type="NCBI Taxonomy" id="134605"/>
    <lineage>
        <taxon>Bacteria</taxon>
        <taxon>Fusobacteriati</taxon>
        <taxon>Fusobacteriota</taxon>
        <taxon>Fusobacteriia</taxon>
        <taxon>Fusobacteriales</taxon>
        <taxon>Fusobacteriaceae</taxon>
        <taxon>Fusobacterium</taxon>
    </lineage>
</organism>
<dbReference type="Proteomes" id="UP000070617">
    <property type="component" value="Unassembled WGS sequence"/>
</dbReference>